<dbReference type="Proteomes" id="UP000553343">
    <property type="component" value="Unassembled WGS sequence"/>
</dbReference>
<keyword evidence="3" id="KW-0378">Hydrolase</keyword>
<evidence type="ECO:0000313" key="4">
    <source>
        <dbReference type="Proteomes" id="UP000553343"/>
    </source>
</evidence>
<dbReference type="GO" id="GO:0003676">
    <property type="term" value="F:nucleic acid binding"/>
    <property type="evidence" value="ECO:0007669"/>
    <property type="project" value="InterPro"/>
</dbReference>
<evidence type="ECO:0000259" key="2">
    <source>
        <dbReference type="SMART" id="SM00507"/>
    </source>
</evidence>
<keyword evidence="3" id="KW-0255">Endonuclease</keyword>
<protein>
    <submittedName>
        <fullName evidence="3">HNH endonuclease</fullName>
    </submittedName>
</protein>
<dbReference type="NCBIfam" id="NF040563">
    <property type="entry name" value="guided_IscB"/>
    <property type="match status" value="1"/>
</dbReference>
<sequence length="477" mass="54116">MQQSRGESSANAKTEPSPASAENGVSRVFVLDKRGKPLMPCHPARARKLLAKDRARVHQQFPFTIRLIDRIREESDVQAVHVKIDPGANTTGMAVVRVEQNVKANHILHLSELTHRGYAVRKKMGQRANYRRRRRSNNLWYRKPRFDNRTRPKGWLPPSLRSRVDNVTSWVKKYQKICPVSGIVLERVRFDIQKLQNPEISGVEYQQGTLFGYEVREYLLERYGRKCVYCDGLSKDPVLEIEHFVPKNPAKGPNGTDRIKNLVIGCRTCNQAKNNYQPEQWAQVLGKSRKKIDKTRLCNVNRLFEGKRPSLAATAAVNATRNAIFFELRQLASVECSTGGRTKYNRCRFNIPKTHCLDAACTGKTNAISGWKQSVLLIKAMGRGSYQRTRVNAAGFPRGYLMRKKAVHGFVTGDIVKAEVSKGKKQGTYIGRVAVRKTGSFNIQTKIETVQGISWRYCQIISRQNGYNLAIQNSSPT</sequence>
<dbReference type="CDD" id="cd00085">
    <property type="entry name" value="HNHc"/>
    <property type="match status" value="1"/>
</dbReference>
<dbReference type="GO" id="GO:0008270">
    <property type="term" value="F:zinc ion binding"/>
    <property type="evidence" value="ECO:0007669"/>
    <property type="project" value="InterPro"/>
</dbReference>
<dbReference type="Pfam" id="PF01844">
    <property type="entry name" value="HNH"/>
    <property type="match status" value="1"/>
</dbReference>
<evidence type="ECO:0000313" key="3">
    <source>
        <dbReference type="EMBL" id="NWH05790.1"/>
    </source>
</evidence>
<dbReference type="InterPro" id="IPR003615">
    <property type="entry name" value="HNH_nuc"/>
</dbReference>
<dbReference type="EMBL" id="JACADJ010000046">
    <property type="protein sequence ID" value="NWH05790.1"/>
    <property type="molecule type" value="Genomic_DNA"/>
</dbReference>
<dbReference type="SMART" id="SM00507">
    <property type="entry name" value="HNHc"/>
    <property type="match status" value="1"/>
</dbReference>
<feature type="compositionally biased region" description="Polar residues" evidence="1">
    <location>
        <begin position="1"/>
        <end position="14"/>
    </location>
</feature>
<dbReference type="InterPro" id="IPR047693">
    <property type="entry name" value="RNA-guided_IscB-like"/>
</dbReference>
<keyword evidence="4" id="KW-1185">Reference proteome</keyword>
<dbReference type="GO" id="GO:0004519">
    <property type="term" value="F:endonuclease activity"/>
    <property type="evidence" value="ECO:0007669"/>
    <property type="project" value="UniProtKB-KW"/>
</dbReference>
<dbReference type="Pfam" id="PF14239">
    <property type="entry name" value="RRXRR"/>
    <property type="match status" value="1"/>
</dbReference>
<organism evidence="3 4">
    <name type="scientific">Desulfobacter latus</name>
    <dbReference type="NCBI Taxonomy" id="2292"/>
    <lineage>
        <taxon>Bacteria</taxon>
        <taxon>Pseudomonadati</taxon>
        <taxon>Thermodesulfobacteriota</taxon>
        <taxon>Desulfobacteria</taxon>
        <taxon>Desulfobacterales</taxon>
        <taxon>Desulfobacteraceae</taxon>
        <taxon>Desulfobacter</taxon>
    </lineage>
</organism>
<proteinExistence type="predicted"/>
<feature type="region of interest" description="Disordered" evidence="1">
    <location>
        <begin position="1"/>
        <end position="26"/>
    </location>
</feature>
<dbReference type="Gene3D" id="1.10.30.50">
    <property type="match status" value="1"/>
</dbReference>
<name>A0A850T0C9_9BACT</name>
<comment type="caution">
    <text evidence="3">The sequence shown here is derived from an EMBL/GenBank/DDBJ whole genome shotgun (WGS) entry which is preliminary data.</text>
</comment>
<gene>
    <name evidence="3" type="ORF">HXW94_12475</name>
</gene>
<dbReference type="InterPro" id="IPR025938">
    <property type="entry name" value="RRXRR_dom"/>
</dbReference>
<dbReference type="InterPro" id="IPR002711">
    <property type="entry name" value="HNH"/>
</dbReference>
<dbReference type="AlphaFoldDB" id="A0A850T0C9"/>
<feature type="domain" description="HNH nuclease" evidence="2">
    <location>
        <begin position="214"/>
        <end position="271"/>
    </location>
</feature>
<accession>A0A850T0C9</accession>
<reference evidence="3 4" key="1">
    <citation type="submission" date="2020-06" db="EMBL/GenBank/DDBJ databases">
        <title>High-quality draft genome of sulfate reducer Desulfobacter latus type strain AcrS2 isolated from marine sediment.</title>
        <authorList>
            <person name="Hoppe M."/>
            <person name="Larsen C.K."/>
            <person name="Marshall I.P.G."/>
            <person name="Schramm A."/>
            <person name="Marietou A.G."/>
        </authorList>
    </citation>
    <scope>NUCLEOTIDE SEQUENCE [LARGE SCALE GENOMIC DNA]</scope>
    <source>
        <strain evidence="3 4">AcRS2</strain>
    </source>
</reference>
<keyword evidence="3" id="KW-0540">Nuclease</keyword>
<evidence type="ECO:0000256" key="1">
    <source>
        <dbReference type="SAM" id="MobiDB-lite"/>
    </source>
</evidence>